<dbReference type="Gene3D" id="1.20.930.40">
    <property type="entry name" value="Transferrin receptor-like, dimerisation domain"/>
    <property type="match status" value="1"/>
</dbReference>
<dbReference type="Gene3D" id="3.50.30.30">
    <property type="match status" value="1"/>
</dbReference>
<dbReference type="InterPro" id="IPR003137">
    <property type="entry name" value="PA_domain"/>
</dbReference>
<accession>A0A2K6R5Q5</accession>
<evidence type="ECO:0000256" key="4">
    <source>
        <dbReference type="ARBA" id="ARBA00022438"/>
    </source>
</evidence>
<comment type="subcellular location">
    <subcellularLocation>
        <location evidence="2">Apical cell membrane</location>
        <topology evidence="2">Single-pass type II membrane protein</topology>
    </subcellularLocation>
</comment>
<keyword evidence="8" id="KW-0862">Zinc</keyword>
<dbReference type="InterPro" id="IPR039373">
    <property type="entry name" value="Peptidase_M28B"/>
</dbReference>
<evidence type="ECO:0000313" key="21">
    <source>
        <dbReference type="Proteomes" id="UP000233200"/>
    </source>
</evidence>
<dbReference type="Proteomes" id="UP000233200">
    <property type="component" value="Unplaced"/>
</dbReference>
<dbReference type="FunFam" id="1.20.930.40:FF:000001">
    <property type="entry name" value="N-acetylated-alpha-linked acidic dipeptidase 2"/>
    <property type="match status" value="1"/>
</dbReference>
<dbReference type="Pfam" id="PF04253">
    <property type="entry name" value="TFR_dimer"/>
    <property type="match status" value="1"/>
</dbReference>
<dbReference type="CDD" id="cd08022">
    <property type="entry name" value="M28_PSMA_like"/>
    <property type="match status" value="1"/>
</dbReference>
<evidence type="ECO:0000256" key="15">
    <source>
        <dbReference type="ARBA" id="ARBA00068168"/>
    </source>
</evidence>
<evidence type="ECO:0000256" key="11">
    <source>
        <dbReference type="ARBA" id="ARBA00023049"/>
    </source>
</evidence>
<proteinExistence type="inferred from homology"/>
<reference evidence="20" key="1">
    <citation type="submission" date="2025-08" db="UniProtKB">
        <authorList>
            <consortium name="Ensembl"/>
        </authorList>
    </citation>
    <scope>IDENTIFICATION</scope>
</reference>
<comment type="similarity">
    <text evidence="3">Belongs to the peptidase M28 family. M28B subfamily.</text>
</comment>
<dbReference type="Pfam" id="PF04389">
    <property type="entry name" value="Peptidase_M28"/>
    <property type="match status" value="1"/>
</dbReference>
<dbReference type="AlphaFoldDB" id="A0A2K6R5Q5"/>
<dbReference type="GO" id="GO:0016324">
    <property type="term" value="C:apical plasma membrane"/>
    <property type="evidence" value="ECO:0007669"/>
    <property type="project" value="UniProtKB-SubCell"/>
</dbReference>
<keyword evidence="4" id="KW-0031">Aminopeptidase</keyword>
<evidence type="ECO:0000259" key="18">
    <source>
        <dbReference type="Pfam" id="PF04253"/>
    </source>
</evidence>
<dbReference type="Gene3D" id="3.40.630.10">
    <property type="entry name" value="Zn peptidases"/>
    <property type="match status" value="2"/>
</dbReference>
<dbReference type="GO" id="GO:0004177">
    <property type="term" value="F:aminopeptidase activity"/>
    <property type="evidence" value="ECO:0007669"/>
    <property type="project" value="UniProtKB-KW"/>
</dbReference>
<dbReference type="PANTHER" id="PTHR10404:SF50">
    <property type="entry name" value="AMINOPEPTIDASE NAALADL1"/>
    <property type="match status" value="1"/>
</dbReference>
<evidence type="ECO:0000256" key="12">
    <source>
        <dbReference type="ARBA" id="ARBA00023157"/>
    </source>
</evidence>
<dbReference type="InterPro" id="IPR007365">
    <property type="entry name" value="TFR-like_dimer_dom"/>
</dbReference>
<protein>
    <recommendedName>
        <fullName evidence="15">Aminopeptidase NAALADL1</fullName>
    </recommendedName>
    <alternativeName>
        <fullName evidence="16">N-acetylated-alpha-linked acidic dipeptidase-like protein</fullName>
    </alternativeName>
</protein>
<keyword evidence="10" id="KW-0812">Transmembrane</keyword>
<dbReference type="GO" id="GO:0046872">
    <property type="term" value="F:metal ion binding"/>
    <property type="evidence" value="ECO:0007669"/>
    <property type="project" value="UniProtKB-KW"/>
</dbReference>
<dbReference type="PANTHER" id="PTHR10404">
    <property type="entry name" value="N-ACETYLATED-ALPHA-LINKED ACIDIC DIPEPTIDASE"/>
    <property type="match status" value="1"/>
</dbReference>
<feature type="domain" description="PA" evidence="17">
    <location>
        <begin position="167"/>
        <end position="252"/>
    </location>
</feature>
<feature type="domain" description="Transferrin receptor-like dimerisation" evidence="18">
    <location>
        <begin position="586"/>
        <end position="705"/>
    </location>
</feature>
<evidence type="ECO:0000256" key="9">
    <source>
        <dbReference type="ARBA" id="ARBA00022837"/>
    </source>
</evidence>
<evidence type="ECO:0000256" key="8">
    <source>
        <dbReference type="ARBA" id="ARBA00022833"/>
    </source>
</evidence>
<comment type="cofactor">
    <cofactor evidence="1">
        <name>Zn(2+)</name>
        <dbReference type="ChEBI" id="CHEBI:29105"/>
    </cofactor>
</comment>
<keyword evidence="7" id="KW-0378">Hydrolase</keyword>
<dbReference type="InterPro" id="IPR046450">
    <property type="entry name" value="PA_dom_sf"/>
</dbReference>
<keyword evidence="12" id="KW-1015">Disulfide bond</keyword>
<dbReference type="InterPro" id="IPR036757">
    <property type="entry name" value="TFR-like_dimer_dom_sf"/>
</dbReference>
<keyword evidence="6" id="KW-0479">Metal-binding</keyword>
<keyword evidence="5" id="KW-0645">Protease</keyword>
<evidence type="ECO:0000256" key="3">
    <source>
        <dbReference type="ARBA" id="ARBA00005634"/>
    </source>
</evidence>
<evidence type="ECO:0000256" key="14">
    <source>
        <dbReference type="ARBA" id="ARBA00059290"/>
    </source>
</evidence>
<dbReference type="InterPro" id="IPR007484">
    <property type="entry name" value="Peptidase_M28"/>
</dbReference>
<evidence type="ECO:0000256" key="10">
    <source>
        <dbReference type="ARBA" id="ARBA00022968"/>
    </source>
</evidence>
<dbReference type="Ensembl" id="ENSRROT00000060822.1">
    <property type="protein sequence ID" value="ENSRROP00000036360.1"/>
    <property type="gene ID" value="ENSRROG00000041605.1"/>
</dbReference>
<evidence type="ECO:0000313" key="20">
    <source>
        <dbReference type="Ensembl" id="ENSRROP00000036360.1"/>
    </source>
</evidence>
<name>A0A2K6R5Q5_RHIRO</name>
<evidence type="ECO:0000259" key="17">
    <source>
        <dbReference type="Pfam" id="PF02225"/>
    </source>
</evidence>
<keyword evidence="11" id="KW-0482">Metalloprotease</keyword>
<gene>
    <name evidence="20" type="primary">NAALADL1</name>
</gene>
<dbReference type="GeneTree" id="ENSGT01030000234598"/>
<keyword evidence="10" id="KW-0735">Signal-anchor</keyword>
<organism evidence="20 21">
    <name type="scientific">Rhinopithecus roxellana</name>
    <name type="common">Golden snub-nosed monkey</name>
    <name type="synonym">Pygathrix roxellana</name>
    <dbReference type="NCBI Taxonomy" id="61622"/>
    <lineage>
        <taxon>Eukaryota</taxon>
        <taxon>Metazoa</taxon>
        <taxon>Chordata</taxon>
        <taxon>Craniata</taxon>
        <taxon>Vertebrata</taxon>
        <taxon>Euteleostomi</taxon>
        <taxon>Mammalia</taxon>
        <taxon>Eutheria</taxon>
        <taxon>Euarchontoglires</taxon>
        <taxon>Primates</taxon>
        <taxon>Haplorrhini</taxon>
        <taxon>Catarrhini</taxon>
        <taxon>Cercopithecidae</taxon>
        <taxon>Colobinae</taxon>
        <taxon>Rhinopithecus</taxon>
    </lineage>
</organism>
<evidence type="ECO:0000259" key="19">
    <source>
        <dbReference type="Pfam" id="PF04389"/>
    </source>
</evidence>
<evidence type="ECO:0000256" key="6">
    <source>
        <dbReference type="ARBA" id="ARBA00022723"/>
    </source>
</evidence>
<reference evidence="20" key="2">
    <citation type="submission" date="2025-09" db="UniProtKB">
        <authorList>
            <consortium name="Ensembl"/>
        </authorList>
    </citation>
    <scope>IDENTIFICATION</scope>
</reference>
<evidence type="ECO:0000256" key="1">
    <source>
        <dbReference type="ARBA" id="ARBA00001947"/>
    </source>
</evidence>
<evidence type="ECO:0000256" key="16">
    <source>
        <dbReference type="ARBA" id="ARBA00081462"/>
    </source>
</evidence>
<evidence type="ECO:0000256" key="2">
    <source>
        <dbReference type="ARBA" id="ARBA00004655"/>
    </source>
</evidence>
<keyword evidence="9" id="KW-0106">Calcium</keyword>
<evidence type="ECO:0000256" key="13">
    <source>
        <dbReference type="ARBA" id="ARBA00023180"/>
    </source>
</evidence>
<keyword evidence="21" id="KW-1185">Reference proteome</keyword>
<dbReference type="GO" id="GO:0008237">
    <property type="term" value="F:metallopeptidase activity"/>
    <property type="evidence" value="ECO:0007669"/>
    <property type="project" value="UniProtKB-KW"/>
</dbReference>
<dbReference type="Pfam" id="PF02225">
    <property type="entry name" value="PA"/>
    <property type="match status" value="1"/>
</dbReference>
<dbReference type="CDD" id="cd02121">
    <property type="entry name" value="PA_GCPII_like"/>
    <property type="match status" value="1"/>
</dbReference>
<feature type="domain" description="Peptidase M28" evidence="19">
    <location>
        <begin position="318"/>
        <end position="526"/>
    </location>
</feature>
<dbReference type="SUPFAM" id="SSF53187">
    <property type="entry name" value="Zn-dependent exopeptidases"/>
    <property type="match status" value="1"/>
</dbReference>
<comment type="function">
    <text evidence="14">Aminopeptidase with broad substrate specificity. Has lower activity with substrates that have Asp or Glu in the P2' position, or Pro in the P3' position. Lacks activity with substrates that have both Pro in the P3' position and Asp or Glu in the P2' position. Lacks carboxypeptidase activity. Lacks dipeptidyl-peptidase IV type activity.</text>
</comment>
<evidence type="ECO:0000256" key="7">
    <source>
        <dbReference type="ARBA" id="ARBA00022801"/>
    </source>
</evidence>
<dbReference type="FunFam" id="3.50.30.30:FF:000044">
    <property type="entry name" value="N-acetylated alpha-linked acidic dipeptidase like 1"/>
    <property type="match status" value="1"/>
</dbReference>
<sequence>MQWTKVLGLGLGAAALLGLGIILGHFAIPKKANSPAPSISAPQDLDLEILETVMGQLDAHRIRENLRELSREPHLASSPRDEDLVQLLLQRWKDPESGLDSAEAFTYEVLLSFPSQEQPNVVDIVGPTGDIIHSCHRTEENVTGEQGGPDVIQPYAAYAPSGNPQGLLVYANHGTEDDFKELQTQGIKLEGTIALTRYGGVGRGDKAVNAAKHGVAGVLVYTDPADINDGLSSPSETFPNSWYLPPSGVERGSYYKYFGDPLTPYLPAIPSSFRLDLANVSGFPPIPTQPIGFQDARDLLCQVNVSVYNRLELRNSSNVLGIIRGAVEPDRYVLYGNHRDSWVHGAVDPSSGTAVLLELSRVLGTLLKKGTWRPRRSIVFASWGAEEFGLIGSTEFTEEFFNKLQERTVAYINVDIAVFANATLRVQGTPPVQSVVFSATKEIRSPGPGDLSIYDNWIRYFNRSSPVYGLVPSLGSLGAGSDYAPFIHFLGISSMDIAYTYDRSKTSARIYPTYHTAFDTFDYVDKFLDPGFSSHQAVARTAGSIILRLSDSFFLPLKVSDYSETLRSFLQAAQQDLGALLEQHSISLGPLVTAVEKFEAEAAALGQRISMLQKGSPDPLQVRMLNDQLMLLERSFLNPRAFPEERYYSHVLWAARTGSVATFPGLSNACARANDTASGSEAWAEVQRQLSIVVTALEGAAATLRPVADL</sequence>
<dbReference type="SUPFAM" id="SSF47672">
    <property type="entry name" value="Transferrin receptor-like dimerisation domain"/>
    <property type="match status" value="1"/>
</dbReference>
<keyword evidence="13" id="KW-0325">Glycoprotein</keyword>
<dbReference type="GO" id="GO:0006508">
    <property type="term" value="P:proteolysis"/>
    <property type="evidence" value="ECO:0007669"/>
    <property type="project" value="UniProtKB-KW"/>
</dbReference>
<dbReference type="FunFam" id="3.40.630.10:FF:000101">
    <property type="entry name" value="N-acetylated alpha-linked acidic dipeptidase like 1"/>
    <property type="match status" value="2"/>
</dbReference>
<dbReference type="GO" id="GO:0004180">
    <property type="term" value="F:carboxypeptidase activity"/>
    <property type="evidence" value="ECO:0007669"/>
    <property type="project" value="TreeGrafter"/>
</dbReference>
<dbReference type="SUPFAM" id="SSF52025">
    <property type="entry name" value="PA domain"/>
    <property type="match status" value="1"/>
</dbReference>
<evidence type="ECO:0000256" key="5">
    <source>
        <dbReference type="ARBA" id="ARBA00022670"/>
    </source>
</evidence>